<name>A0ABV6N6R3_9PSEU</name>
<sequence>MTGKNAQHTHTATISLTVQPGSSGPVTVADPGFQLVHNQTVTLSLKASGGTGSYRWSATGLPPGLSLDPATGVITGRPATGSYQSPVTATDTAGASGKTTVYWFVY</sequence>
<protein>
    <submittedName>
        <fullName evidence="2">Ig domain-containing protein</fullName>
    </submittedName>
</protein>
<dbReference type="SUPFAM" id="SSF49313">
    <property type="entry name" value="Cadherin-like"/>
    <property type="match status" value="1"/>
</dbReference>
<evidence type="ECO:0000313" key="3">
    <source>
        <dbReference type="Proteomes" id="UP001589810"/>
    </source>
</evidence>
<dbReference type="InterPro" id="IPR015919">
    <property type="entry name" value="Cadherin-like_sf"/>
</dbReference>
<dbReference type="InterPro" id="IPR013783">
    <property type="entry name" value="Ig-like_fold"/>
</dbReference>
<feature type="region of interest" description="Disordered" evidence="1">
    <location>
        <begin position="1"/>
        <end position="23"/>
    </location>
</feature>
<gene>
    <name evidence="2" type="ORF">ACFFH7_42740</name>
</gene>
<dbReference type="EMBL" id="JBHLUD010000015">
    <property type="protein sequence ID" value="MFC0548288.1"/>
    <property type="molecule type" value="Genomic_DNA"/>
</dbReference>
<proteinExistence type="predicted"/>
<evidence type="ECO:0000256" key="1">
    <source>
        <dbReference type="SAM" id="MobiDB-lite"/>
    </source>
</evidence>
<dbReference type="Pfam" id="PF05345">
    <property type="entry name" value="He_PIG"/>
    <property type="match status" value="1"/>
</dbReference>
<organism evidence="2 3">
    <name type="scientific">Kutzneria chonburiensis</name>
    <dbReference type="NCBI Taxonomy" id="1483604"/>
    <lineage>
        <taxon>Bacteria</taxon>
        <taxon>Bacillati</taxon>
        <taxon>Actinomycetota</taxon>
        <taxon>Actinomycetes</taxon>
        <taxon>Pseudonocardiales</taxon>
        <taxon>Pseudonocardiaceae</taxon>
        <taxon>Kutzneria</taxon>
    </lineage>
</organism>
<dbReference type="Gene3D" id="2.60.40.10">
    <property type="entry name" value="Immunoglobulins"/>
    <property type="match status" value="1"/>
</dbReference>
<dbReference type="RefSeq" id="WP_273937868.1">
    <property type="nucleotide sequence ID" value="NZ_CP097263.1"/>
</dbReference>
<keyword evidence="3" id="KW-1185">Reference proteome</keyword>
<accession>A0ABV6N6R3</accession>
<comment type="caution">
    <text evidence="2">The sequence shown here is derived from an EMBL/GenBank/DDBJ whole genome shotgun (WGS) entry which is preliminary data.</text>
</comment>
<evidence type="ECO:0000313" key="2">
    <source>
        <dbReference type="EMBL" id="MFC0548288.1"/>
    </source>
</evidence>
<dbReference type="Proteomes" id="UP001589810">
    <property type="component" value="Unassembled WGS sequence"/>
</dbReference>
<reference evidence="2 3" key="1">
    <citation type="submission" date="2024-09" db="EMBL/GenBank/DDBJ databases">
        <authorList>
            <person name="Sun Q."/>
            <person name="Mori K."/>
        </authorList>
    </citation>
    <scope>NUCLEOTIDE SEQUENCE [LARGE SCALE GENOMIC DNA]</scope>
    <source>
        <strain evidence="2 3">TBRC 1432</strain>
    </source>
</reference>